<protein>
    <recommendedName>
        <fullName evidence="4">Probable multidrug resistance protein NorM</fullName>
    </recommendedName>
    <alternativeName>
        <fullName evidence="12">Multidrug-efflux transporter</fullName>
    </alternativeName>
</protein>
<evidence type="ECO:0000256" key="7">
    <source>
        <dbReference type="ARBA" id="ARBA00022475"/>
    </source>
</evidence>
<feature type="transmembrane region" description="Helical" evidence="13">
    <location>
        <begin position="195"/>
        <end position="215"/>
    </location>
</feature>
<dbReference type="PANTHER" id="PTHR43298">
    <property type="entry name" value="MULTIDRUG RESISTANCE PROTEIN NORM-RELATED"/>
    <property type="match status" value="1"/>
</dbReference>
<evidence type="ECO:0000313" key="14">
    <source>
        <dbReference type="EMBL" id="ALS78584.1"/>
    </source>
</evidence>
<keyword evidence="5" id="KW-0813">Transport</keyword>
<organism evidence="14 15">
    <name type="scientific">Planococcus kocurii</name>
    <dbReference type="NCBI Taxonomy" id="1374"/>
    <lineage>
        <taxon>Bacteria</taxon>
        <taxon>Bacillati</taxon>
        <taxon>Bacillota</taxon>
        <taxon>Bacilli</taxon>
        <taxon>Bacillales</taxon>
        <taxon>Caryophanaceae</taxon>
        <taxon>Planococcus</taxon>
    </lineage>
</organism>
<keyword evidence="6" id="KW-0050">Antiport</keyword>
<evidence type="ECO:0000256" key="4">
    <source>
        <dbReference type="ARBA" id="ARBA00020268"/>
    </source>
</evidence>
<dbReference type="Proteomes" id="UP000065533">
    <property type="component" value="Chromosome"/>
</dbReference>
<accession>A0ABM5WW59</accession>
<feature type="transmembrane region" description="Helical" evidence="13">
    <location>
        <begin position="12"/>
        <end position="36"/>
    </location>
</feature>
<comment type="similarity">
    <text evidence="3">Belongs to the multi antimicrobial extrusion (MATE) (TC 2.A.66.1) family.</text>
</comment>
<feature type="transmembrane region" description="Helical" evidence="13">
    <location>
        <begin position="56"/>
        <end position="75"/>
    </location>
</feature>
<feature type="transmembrane region" description="Helical" evidence="13">
    <location>
        <begin position="389"/>
        <end position="412"/>
    </location>
</feature>
<gene>
    <name evidence="14" type="ORF">AUO94_07875</name>
</gene>
<dbReference type="Pfam" id="PF01554">
    <property type="entry name" value="MatE"/>
    <property type="match status" value="2"/>
</dbReference>
<reference evidence="14" key="1">
    <citation type="submission" date="2016-01" db="EMBL/GenBank/DDBJ databases">
        <title>Complete genome of Planococcus kocurri type strain.</title>
        <authorList>
            <person name="See-Too W.S."/>
        </authorList>
    </citation>
    <scope>NUCLEOTIDE SEQUENCE [LARGE SCALE GENOMIC DNA]</scope>
    <source>
        <strain evidence="14">ATCC 43650</strain>
    </source>
</reference>
<feature type="transmembrane region" description="Helical" evidence="13">
    <location>
        <begin position="244"/>
        <end position="267"/>
    </location>
</feature>
<keyword evidence="15" id="KW-1185">Reference proteome</keyword>
<evidence type="ECO:0000256" key="1">
    <source>
        <dbReference type="ARBA" id="ARBA00003408"/>
    </source>
</evidence>
<feature type="transmembrane region" description="Helical" evidence="13">
    <location>
        <begin position="418"/>
        <end position="441"/>
    </location>
</feature>
<feature type="transmembrane region" description="Helical" evidence="13">
    <location>
        <begin position="279"/>
        <end position="304"/>
    </location>
</feature>
<dbReference type="PANTHER" id="PTHR43298:SF2">
    <property type="entry name" value="FMN_FAD EXPORTER YEEO-RELATED"/>
    <property type="match status" value="1"/>
</dbReference>
<feature type="transmembrane region" description="Helical" evidence="13">
    <location>
        <begin position="95"/>
        <end position="113"/>
    </location>
</feature>
<dbReference type="PIRSF" id="PIRSF006603">
    <property type="entry name" value="DinF"/>
    <property type="match status" value="1"/>
</dbReference>
<evidence type="ECO:0000256" key="3">
    <source>
        <dbReference type="ARBA" id="ARBA00010199"/>
    </source>
</evidence>
<feature type="transmembrane region" description="Helical" evidence="13">
    <location>
        <begin position="316"/>
        <end position="339"/>
    </location>
</feature>
<dbReference type="EMBL" id="CP013661">
    <property type="protein sequence ID" value="ALS78584.1"/>
    <property type="molecule type" value="Genomic_DNA"/>
</dbReference>
<name>A0ABM5WW59_9BACL</name>
<keyword evidence="9 13" id="KW-1133">Transmembrane helix</keyword>
<evidence type="ECO:0000256" key="6">
    <source>
        <dbReference type="ARBA" id="ARBA00022449"/>
    </source>
</evidence>
<feature type="transmembrane region" description="Helical" evidence="13">
    <location>
        <begin position="133"/>
        <end position="150"/>
    </location>
</feature>
<dbReference type="InterPro" id="IPR048279">
    <property type="entry name" value="MdtK-like"/>
</dbReference>
<evidence type="ECO:0000256" key="5">
    <source>
        <dbReference type="ARBA" id="ARBA00022448"/>
    </source>
</evidence>
<proteinExistence type="inferred from homology"/>
<dbReference type="RefSeq" id="WP_058385243.1">
    <property type="nucleotide sequence ID" value="NZ_CP013661.2"/>
</dbReference>
<evidence type="ECO:0000256" key="2">
    <source>
        <dbReference type="ARBA" id="ARBA00004651"/>
    </source>
</evidence>
<keyword evidence="11 13" id="KW-0472">Membrane</keyword>
<dbReference type="InterPro" id="IPR002528">
    <property type="entry name" value="MATE_fam"/>
</dbReference>
<dbReference type="InterPro" id="IPR050222">
    <property type="entry name" value="MATE_MdtK"/>
</dbReference>
<evidence type="ECO:0000256" key="11">
    <source>
        <dbReference type="ARBA" id="ARBA00023136"/>
    </source>
</evidence>
<evidence type="ECO:0000256" key="10">
    <source>
        <dbReference type="ARBA" id="ARBA00023065"/>
    </source>
</evidence>
<evidence type="ECO:0000313" key="15">
    <source>
        <dbReference type="Proteomes" id="UP000065533"/>
    </source>
</evidence>
<keyword evidence="8 13" id="KW-0812">Transmembrane</keyword>
<dbReference type="CDD" id="cd13131">
    <property type="entry name" value="MATE_NorM_like"/>
    <property type="match status" value="1"/>
</dbReference>
<evidence type="ECO:0000256" key="9">
    <source>
        <dbReference type="ARBA" id="ARBA00022989"/>
    </source>
</evidence>
<dbReference type="NCBIfam" id="TIGR00797">
    <property type="entry name" value="matE"/>
    <property type="match status" value="1"/>
</dbReference>
<keyword evidence="10" id="KW-0406">Ion transport</keyword>
<sequence>MYQTRTKKEKLLLLVKIVFPILVTQIAMYMVTFFDIYMTSRYGTEDLAGVSIGSSFWVPVYIGLAGILMSITPIVAQLMGAKKKDQVKQAVQQGIYLAILLAAIVFAFFYLGIDYLIAFMDLEPTVADVASRYIFAMTIGLLPLFVYNALRSYIDALGATRVTMVISLLSAPINIFFNYLLIFGHFGFPELGGPGAGLASAITYWLILVIAVWIIHARSPFNSYNIFRTWPKLSLTRWMEISRIGVPIGISIFVETSIFSAVTFMLAVYGTVTIAAHQIALNFASLLYMLPLSISMGATILVGYEVGAKRLQDAKQYSWLSVGTAVSLSFLSACVLFFMRSEIAALYSADPVVVELAVQFLLFAALFQLSDAIQAPVQGALRGYKDVNITFVMALISYWVIGLPTGYLLANFTDYGAFGYWIGLIVGLTAGAITLSLRLLLIQKKLQHVQPKIINSKP</sequence>
<feature type="transmembrane region" description="Helical" evidence="13">
    <location>
        <begin position="162"/>
        <end position="183"/>
    </location>
</feature>
<comment type="function">
    <text evidence="1">Multidrug efflux pump.</text>
</comment>
<feature type="transmembrane region" description="Helical" evidence="13">
    <location>
        <begin position="351"/>
        <end position="369"/>
    </location>
</feature>
<comment type="subcellular location">
    <subcellularLocation>
        <location evidence="2">Cell membrane</location>
        <topology evidence="2">Multi-pass membrane protein</topology>
    </subcellularLocation>
</comment>
<evidence type="ECO:0000256" key="8">
    <source>
        <dbReference type="ARBA" id="ARBA00022692"/>
    </source>
</evidence>
<keyword evidence="7" id="KW-1003">Cell membrane</keyword>
<evidence type="ECO:0000256" key="12">
    <source>
        <dbReference type="ARBA" id="ARBA00031636"/>
    </source>
</evidence>
<evidence type="ECO:0000256" key="13">
    <source>
        <dbReference type="SAM" id="Phobius"/>
    </source>
</evidence>